<evidence type="ECO:0000313" key="11">
    <source>
        <dbReference type="Proteomes" id="UP000184442"/>
    </source>
</evidence>
<evidence type="ECO:0000256" key="3">
    <source>
        <dbReference type="ARBA" id="ARBA00022475"/>
    </source>
</evidence>
<dbReference type="PROSITE" id="PS01067">
    <property type="entry name" value="SECE_SEC61G"/>
    <property type="match status" value="1"/>
</dbReference>
<keyword evidence="11" id="KW-1185">Reference proteome</keyword>
<dbReference type="Proteomes" id="UP000184442">
    <property type="component" value="Unassembled WGS sequence"/>
</dbReference>
<protein>
    <recommendedName>
        <fullName evidence="9">Protein translocase subunit SecE</fullName>
    </recommendedName>
</protein>
<dbReference type="GO" id="GO:0009306">
    <property type="term" value="P:protein secretion"/>
    <property type="evidence" value="ECO:0007669"/>
    <property type="project" value="UniProtKB-UniRule"/>
</dbReference>
<reference evidence="10 11" key="1">
    <citation type="submission" date="2016-11" db="EMBL/GenBank/DDBJ databases">
        <authorList>
            <person name="Jaros S."/>
            <person name="Januszkiewicz K."/>
            <person name="Wedrychowicz H."/>
        </authorList>
    </citation>
    <scope>NUCLEOTIDE SEQUENCE [LARGE SCALE GENOMIC DNA]</scope>
    <source>
        <strain evidence="10 11">DSM 19022</strain>
    </source>
</reference>
<evidence type="ECO:0000256" key="9">
    <source>
        <dbReference type="HAMAP-Rule" id="MF_00422"/>
    </source>
</evidence>
<dbReference type="Pfam" id="PF00584">
    <property type="entry name" value="SecE"/>
    <property type="match status" value="1"/>
</dbReference>
<evidence type="ECO:0000256" key="8">
    <source>
        <dbReference type="ARBA" id="ARBA00023136"/>
    </source>
</evidence>
<proteinExistence type="inferred from homology"/>
<keyword evidence="2 9" id="KW-0813">Transport</keyword>
<dbReference type="GO" id="GO:0043952">
    <property type="term" value="P:protein transport by the Sec complex"/>
    <property type="evidence" value="ECO:0007669"/>
    <property type="project" value="UniProtKB-UniRule"/>
</dbReference>
<evidence type="ECO:0000256" key="7">
    <source>
        <dbReference type="ARBA" id="ARBA00023010"/>
    </source>
</evidence>
<dbReference type="EMBL" id="FQZS01000039">
    <property type="protein sequence ID" value="SHJ38179.1"/>
    <property type="molecule type" value="Genomic_DNA"/>
</dbReference>
<dbReference type="GO" id="GO:0008320">
    <property type="term" value="F:protein transmembrane transporter activity"/>
    <property type="evidence" value="ECO:0007669"/>
    <property type="project" value="UniProtKB-UniRule"/>
</dbReference>
<dbReference type="PANTHER" id="PTHR33910:SF1">
    <property type="entry name" value="PROTEIN TRANSLOCASE SUBUNIT SECE"/>
    <property type="match status" value="1"/>
</dbReference>
<comment type="function">
    <text evidence="9">Essential subunit of the Sec protein translocation channel SecYEG. Clamps together the 2 halves of SecY. May contact the channel plug during translocation.</text>
</comment>
<keyword evidence="3 9" id="KW-1003">Cell membrane</keyword>
<gene>
    <name evidence="9" type="primary">secE</name>
    <name evidence="10" type="ORF">SAMN02745176_03406</name>
</gene>
<evidence type="ECO:0000256" key="6">
    <source>
        <dbReference type="ARBA" id="ARBA00022989"/>
    </source>
</evidence>
<evidence type="ECO:0000256" key="2">
    <source>
        <dbReference type="ARBA" id="ARBA00022448"/>
    </source>
</evidence>
<dbReference type="RefSeq" id="WP_073027923.1">
    <property type="nucleotide sequence ID" value="NZ_FQZS01000039.1"/>
</dbReference>
<dbReference type="AlphaFoldDB" id="A0A1M6IV30"/>
<evidence type="ECO:0000256" key="4">
    <source>
        <dbReference type="ARBA" id="ARBA00022692"/>
    </source>
</evidence>
<keyword evidence="5 9" id="KW-0653">Protein transport</keyword>
<sequence>MTDTAKKFSFKRYFKETKAELKKVSWPSRKEVLQHTEVVLISIIIIGLALWLVDLAFGKVLSIFLTK</sequence>
<dbReference type="NCBIfam" id="TIGR00964">
    <property type="entry name" value="secE_bact"/>
    <property type="match status" value="1"/>
</dbReference>
<comment type="subunit">
    <text evidence="9">Component of the Sec protein translocase complex. Heterotrimer consisting of SecY, SecE and SecG subunits. The heterotrimers can form oligomers, although 1 heterotrimer is thought to be able to translocate proteins. Interacts with the ribosome. Interacts with SecDF, and other proteins may be involved. Interacts with SecA.</text>
</comment>
<dbReference type="OrthoDB" id="9799073at2"/>
<dbReference type="STRING" id="1122184.SAMN02745176_03406"/>
<evidence type="ECO:0000256" key="5">
    <source>
        <dbReference type="ARBA" id="ARBA00022927"/>
    </source>
</evidence>
<comment type="similarity">
    <text evidence="9">Belongs to the SecE/SEC61-gamma family.</text>
</comment>
<dbReference type="HAMAP" id="MF_00422">
    <property type="entry name" value="SecE"/>
    <property type="match status" value="1"/>
</dbReference>
<dbReference type="GO" id="GO:0006605">
    <property type="term" value="P:protein targeting"/>
    <property type="evidence" value="ECO:0007669"/>
    <property type="project" value="UniProtKB-UniRule"/>
</dbReference>
<dbReference type="InterPro" id="IPR001901">
    <property type="entry name" value="Translocase_SecE/Sec61-g"/>
</dbReference>
<dbReference type="GO" id="GO:0065002">
    <property type="term" value="P:intracellular protein transmembrane transport"/>
    <property type="evidence" value="ECO:0007669"/>
    <property type="project" value="UniProtKB-UniRule"/>
</dbReference>
<name>A0A1M6IV30_9FIRM</name>
<keyword evidence="7 9" id="KW-0811">Translocation</keyword>
<dbReference type="InterPro" id="IPR005807">
    <property type="entry name" value="SecE_bac"/>
</dbReference>
<evidence type="ECO:0000313" key="10">
    <source>
        <dbReference type="EMBL" id="SHJ38179.1"/>
    </source>
</evidence>
<keyword evidence="8 9" id="KW-0472">Membrane</keyword>
<accession>A0A1M6IV30</accession>
<keyword evidence="4 9" id="KW-0812">Transmembrane</keyword>
<feature type="transmembrane region" description="Helical" evidence="9">
    <location>
        <begin position="38"/>
        <end position="57"/>
    </location>
</feature>
<keyword evidence="6 9" id="KW-1133">Transmembrane helix</keyword>
<dbReference type="GO" id="GO:0005886">
    <property type="term" value="C:plasma membrane"/>
    <property type="evidence" value="ECO:0007669"/>
    <property type="project" value="UniProtKB-SubCell"/>
</dbReference>
<dbReference type="Gene3D" id="1.20.5.1030">
    <property type="entry name" value="Preprotein translocase secy subunit"/>
    <property type="match status" value="1"/>
</dbReference>
<dbReference type="InterPro" id="IPR038379">
    <property type="entry name" value="SecE_sf"/>
</dbReference>
<dbReference type="PANTHER" id="PTHR33910">
    <property type="entry name" value="PROTEIN TRANSLOCASE SUBUNIT SECE"/>
    <property type="match status" value="1"/>
</dbReference>
<evidence type="ECO:0000256" key="1">
    <source>
        <dbReference type="ARBA" id="ARBA00004370"/>
    </source>
</evidence>
<organism evidence="10 11">
    <name type="scientific">Lutispora thermophila DSM 19022</name>
    <dbReference type="NCBI Taxonomy" id="1122184"/>
    <lineage>
        <taxon>Bacteria</taxon>
        <taxon>Bacillati</taxon>
        <taxon>Bacillota</taxon>
        <taxon>Clostridia</taxon>
        <taxon>Lutisporales</taxon>
        <taxon>Lutisporaceae</taxon>
        <taxon>Lutispora</taxon>
    </lineage>
</organism>
<comment type="subcellular location">
    <subcellularLocation>
        <location evidence="9">Cell membrane</location>
        <topology evidence="9">Single-pass membrane protein</topology>
    </subcellularLocation>
    <subcellularLocation>
        <location evidence="1">Membrane</location>
    </subcellularLocation>
</comment>